<name>A0A1R3JCQ6_9ROSI</name>
<organism evidence="4 5">
    <name type="scientific">Corchorus olitorius</name>
    <dbReference type="NCBI Taxonomy" id="93759"/>
    <lineage>
        <taxon>Eukaryota</taxon>
        <taxon>Viridiplantae</taxon>
        <taxon>Streptophyta</taxon>
        <taxon>Embryophyta</taxon>
        <taxon>Tracheophyta</taxon>
        <taxon>Spermatophyta</taxon>
        <taxon>Magnoliopsida</taxon>
        <taxon>eudicotyledons</taxon>
        <taxon>Gunneridae</taxon>
        <taxon>Pentapetalae</taxon>
        <taxon>rosids</taxon>
        <taxon>malvids</taxon>
        <taxon>Malvales</taxon>
        <taxon>Malvaceae</taxon>
        <taxon>Grewioideae</taxon>
        <taxon>Apeibeae</taxon>
        <taxon>Corchorus</taxon>
    </lineage>
</organism>
<feature type="domain" description="Non-haem dioxygenase N-terminal" evidence="3">
    <location>
        <begin position="53"/>
        <end position="86"/>
    </location>
</feature>
<keyword evidence="5" id="KW-1185">Reference proteome</keyword>
<protein>
    <recommendedName>
        <fullName evidence="3">Non-haem dioxygenase N-terminal domain-containing protein</fullName>
    </recommendedName>
</protein>
<dbReference type="Gene3D" id="2.60.120.330">
    <property type="entry name" value="B-lactam Antibiotic, Isopenicillin N Synthase, Chain"/>
    <property type="match status" value="1"/>
</dbReference>
<proteinExistence type="predicted"/>
<comment type="caution">
    <text evidence="4">The sequence shown here is derived from an EMBL/GenBank/DDBJ whole genome shotgun (WGS) entry which is preliminary data.</text>
</comment>
<reference evidence="5" key="1">
    <citation type="submission" date="2013-09" db="EMBL/GenBank/DDBJ databases">
        <title>Corchorus olitorius genome sequencing.</title>
        <authorList>
            <person name="Alam M."/>
            <person name="Haque M.S."/>
            <person name="Islam M.S."/>
            <person name="Emdad E.M."/>
            <person name="Islam M.M."/>
            <person name="Ahmed B."/>
            <person name="Halim A."/>
            <person name="Hossen Q.M.M."/>
            <person name="Hossain M.Z."/>
            <person name="Ahmed R."/>
            <person name="Khan M.M."/>
            <person name="Islam R."/>
            <person name="Rashid M.M."/>
            <person name="Khan S.A."/>
            <person name="Rahman M.S."/>
            <person name="Alam M."/>
            <person name="Yahiya A.S."/>
            <person name="Khan M.S."/>
            <person name="Azam M.S."/>
            <person name="Haque T."/>
            <person name="Lashkar M.Z.H."/>
            <person name="Akhand A.I."/>
            <person name="Morshed G."/>
            <person name="Roy S."/>
            <person name="Uddin K.S."/>
            <person name="Rabeya T."/>
            <person name="Hossain A.S."/>
            <person name="Chowdhury A."/>
            <person name="Snigdha A.R."/>
            <person name="Mortoza M.S."/>
            <person name="Matin S.A."/>
            <person name="Hoque S.M.E."/>
            <person name="Islam M.K."/>
            <person name="Roy D.K."/>
            <person name="Haider R."/>
            <person name="Moosa M.M."/>
            <person name="Elias S.M."/>
            <person name="Hasan A.M."/>
            <person name="Jahan S."/>
            <person name="Shafiuddin M."/>
            <person name="Mahmood N."/>
            <person name="Shommy N.S."/>
        </authorList>
    </citation>
    <scope>NUCLEOTIDE SEQUENCE [LARGE SCALE GENOMIC DNA]</scope>
    <source>
        <strain evidence="5">cv. O-4</strain>
    </source>
</reference>
<evidence type="ECO:0000256" key="1">
    <source>
        <dbReference type="ARBA" id="ARBA00022723"/>
    </source>
</evidence>
<dbReference type="OrthoDB" id="993490at2759"/>
<dbReference type="AlphaFoldDB" id="A0A1R3JCQ6"/>
<dbReference type="InterPro" id="IPR027443">
    <property type="entry name" value="IPNS-like_sf"/>
</dbReference>
<evidence type="ECO:0000313" key="5">
    <source>
        <dbReference type="Proteomes" id="UP000187203"/>
    </source>
</evidence>
<dbReference type="InterPro" id="IPR026992">
    <property type="entry name" value="DIOX_N"/>
</dbReference>
<sequence>MESNEVFKFGSSLLVPCVQELAKKPITTIPSRYLRPDQENQVVSDAGSMPAEIPVIDMQALVSKESMDSELAKLDFACKDWGFFQV</sequence>
<evidence type="ECO:0000259" key="3">
    <source>
        <dbReference type="Pfam" id="PF14226"/>
    </source>
</evidence>
<dbReference type="EMBL" id="AWUE01016343">
    <property type="protein sequence ID" value="OMO92621.1"/>
    <property type="molecule type" value="Genomic_DNA"/>
</dbReference>
<dbReference type="Pfam" id="PF14226">
    <property type="entry name" value="DIOX_N"/>
    <property type="match status" value="1"/>
</dbReference>
<dbReference type="STRING" id="93759.A0A1R3JCQ6"/>
<accession>A0A1R3JCQ6</accession>
<keyword evidence="1" id="KW-0479">Metal-binding</keyword>
<evidence type="ECO:0000313" key="4">
    <source>
        <dbReference type="EMBL" id="OMO92621.1"/>
    </source>
</evidence>
<keyword evidence="2" id="KW-0408">Iron</keyword>
<dbReference type="Proteomes" id="UP000187203">
    <property type="component" value="Unassembled WGS sequence"/>
</dbReference>
<gene>
    <name evidence="4" type="ORF">COLO4_17459</name>
</gene>
<dbReference type="GO" id="GO:0046872">
    <property type="term" value="F:metal ion binding"/>
    <property type="evidence" value="ECO:0007669"/>
    <property type="project" value="UniProtKB-KW"/>
</dbReference>
<evidence type="ECO:0000256" key="2">
    <source>
        <dbReference type="ARBA" id="ARBA00023004"/>
    </source>
</evidence>
<dbReference type="SUPFAM" id="SSF51197">
    <property type="entry name" value="Clavaminate synthase-like"/>
    <property type="match status" value="1"/>
</dbReference>